<name>A0ABU5TUE0_9CYAN</name>
<dbReference type="EMBL" id="JAYGHT010000008">
    <property type="protein sequence ID" value="MEA5518256.1"/>
    <property type="molecule type" value="Genomic_DNA"/>
</dbReference>
<evidence type="ECO:0000256" key="1">
    <source>
        <dbReference type="SAM" id="SignalP"/>
    </source>
</evidence>
<protein>
    <submittedName>
        <fullName evidence="2">Uncharacterized protein</fullName>
    </submittedName>
</protein>
<sequence length="119" mass="12862">MLKSRVVFGLVLIIGLFATQAQAETESVSFTLVNRTSRNLQEFYASPPQVEDWEEDILGSDVLGPGESVTIVIDDGRGDCLYDFMGVLGPNAEGTVGEGALIQSGVSVCDGDTYEYYEQ</sequence>
<evidence type="ECO:0000313" key="2">
    <source>
        <dbReference type="EMBL" id="MEA5518256.1"/>
    </source>
</evidence>
<comment type="caution">
    <text evidence="2">The sequence shown here is derived from an EMBL/GenBank/DDBJ whole genome shotgun (WGS) entry which is preliminary data.</text>
</comment>
<feature type="signal peptide" evidence="1">
    <location>
        <begin position="1"/>
        <end position="23"/>
    </location>
</feature>
<reference evidence="2 3" key="1">
    <citation type="submission" date="2023-12" db="EMBL/GenBank/DDBJ databases">
        <title>Baltic Sea Cyanobacteria.</title>
        <authorList>
            <person name="Delbaje E."/>
            <person name="Fewer D.P."/>
            <person name="Shishido T.K."/>
        </authorList>
    </citation>
    <scope>NUCLEOTIDE SEQUENCE [LARGE SCALE GENOMIC DNA]</scope>
    <source>
        <strain evidence="2 3">CCNP 1315</strain>
    </source>
</reference>
<dbReference type="Proteomes" id="UP001301728">
    <property type="component" value="Unassembled WGS sequence"/>
</dbReference>
<organism evidence="2 3">
    <name type="scientific">Limnoraphis robusta CCNP1315</name>
    <dbReference type="NCBI Taxonomy" id="3110306"/>
    <lineage>
        <taxon>Bacteria</taxon>
        <taxon>Bacillati</taxon>
        <taxon>Cyanobacteriota</taxon>
        <taxon>Cyanophyceae</taxon>
        <taxon>Oscillatoriophycideae</taxon>
        <taxon>Oscillatoriales</taxon>
        <taxon>Sirenicapillariaceae</taxon>
        <taxon>Limnoraphis</taxon>
    </lineage>
</organism>
<keyword evidence="1" id="KW-0732">Signal</keyword>
<keyword evidence="3" id="KW-1185">Reference proteome</keyword>
<feature type="chain" id="PRO_5046282821" evidence="1">
    <location>
        <begin position="24"/>
        <end position="119"/>
    </location>
</feature>
<dbReference type="RefSeq" id="WP_323223191.1">
    <property type="nucleotide sequence ID" value="NZ_JAYGHT010000008.1"/>
</dbReference>
<gene>
    <name evidence="2" type="ORF">VB854_04760</name>
</gene>
<proteinExistence type="predicted"/>
<evidence type="ECO:0000313" key="3">
    <source>
        <dbReference type="Proteomes" id="UP001301728"/>
    </source>
</evidence>
<accession>A0ABU5TUE0</accession>